<dbReference type="GO" id="GO:0016020">
    <property type="term" value="C:membrane"/>
    <property type="evidence" value="ECO:0007669"/>
    <property type="project" value="UniProtKB-SubCell"/>
</dbReference>
<feature type="coiled-coil region" evidence="10">
    <location>
        <begin position="327"/>
        <end position="354"/>
    </location>
</feature>
<dbReference type="FunFam" id="3.30.565.10:FF:000006">
    <property type="entry name" value="Sensor histidine kinase WalK"/>
    <property type="match status" value="1"/>
</dbReference>
<evidence type="ECO:0000259" key="13">
    <source>
        <dbReference type="PROSITE" id="PS50839"/>
    </source>
</evidence>
<name>A0A3B1A8H5_9ZZZZ</name>
<evidence type="ECO:0000313" key="14">
    <source>
        <dbReference type="EMBL" id="VAW96122.1"/>
    </source>
</evidence>
<dbReference type="InterPro" id="IPR003661">
    <property type="entry name" value="HisK_dim/P_dom"/>
</dbReference>
<protein>
    <recommendedName>
        <fullName evidence="3">histidine kinase</fullName>
        <ecNumber evidence="3">2.7.13.3</ecNumber>
    </recommendedName>
</protein>
<evidence type="ECO:0000259" key="12">
    <source>
        <dbReference type="PROSITE" id="PS50109"/>
    </source>
</evidence>
<evidence type="ECO:0000256" key="3">
    <source>
        <dbReference type="ARBA" id="ARBA00012438"/>
    </source>
</evidence>
<organism evidence="14">
    <name type="scientific">hydrothermal vent metagenome</name>
    <dbReference type="NCBI Taxonomy" id="652676"/>
    <lineage>
        <taxon>unclassified sequences</taxon>
        <taxon>metagenomes</taxon>
        <taxon>ecological metagenomes</taxon>
    </lineage>
</organism>
<dbReference type="EC" id="2.7.13.3" evidence="3"/>
<evidence type="ECO:0000256" key="9">
    <source>
        <dbReference type="ARBA" id="ARBA00023136"/>
    </source>
</evidence>
<comment type="catalytic activity">
    <reaction evidence="1">
        <text>ATP + protein L-histidine = ADP + protein N-phospho-L-histidine.</text>
        <dbReference type="EC" id="2.7.13.3"/>
    </reaction>
</comment>
<feature type="domain" description="CHASE" evidence="13">
    <location>
        <begin position="70"/>
        <end position="186"/>
    </location>
</feature>
<dbReference type="InterPro" id="IPR006189">
    <property type="entry name" value="CHASE_dom"/>
</dbReference>
<dbReference type="PANTHER" id="PTHR42878">
    <property type="entry name" value="TWO-COMPONENT HISTIDINE KINASE"/>
    <property type="match status" value="1"/>
</dbReference>
<evidence type="ECO:0000256" key="10">
    <source>
        <dbReference type="SAM" id="Coils"/>
    </source>
</evidence>
<dbReference type="Gene3D" id="3.30.565.10">
    <property type="entry name" value="Histidine kinase-like ATPase, C-terminal domain"/>
    <property type="match status" value="1"/>
</dbReference>
<dbReference type="InterPro" id="IPR042240">
    <property type="entry name" value="CHASE_sf"/>
</dbReference>
<dbReference type="Gene3D" id="3.30.450.350">
    <property type="entry name" value="CHASE domain"/>
    <property type="match status" value="1"/>
</dbReference>
<keyword evidence="6 11" id="KW-0812">Transmembrane</keyword>
<gene>
    <name evidence="14" type="ORF">MNBD_GAMMA22-859</name>
</gene>
<sequence length="582" mass="67147">MKLQNKKYLCTIPITGIIVSILVSYTTLYYEMEKQKIFFENQSSLIFNNIQSIFNNLDIINKNIALLFNSVDFISENQFNLFTQPTLTRYPFIENIYYIPRIEQKNIKLVEQQKRNEGYTGFKFRTFSKKNYSPSPITKYLFPIQYIQPYNVATSSLIGRDILTFNQVQKAIMISTLLGDATVLSPGKNSLYAFNSLYYGKESSQTYDQNIDNVYAILGFKLSPSQILKHIELPKFYVVEVLINSINVIPNNNNISTSFFDSIHMQNKSYTFNSQSVETKTIYTKNFFDYDLNFPIFILLLGFLFSYLFWYVIKTNVNFSLLLQAQNKVIESEVNEKTEQLEKQTKELKIAYENQLLATNELKSFSYSISHDLRSPLRSIDGFSRILYEDYADTLNEEAKQHLNRIINGTKRMGELIDSMLELALVAHKEIKHEQVSLSDFAHDIINNLKKQQPERDVDVVIANGLTINGDSALLHSVLENLLENAWKFTEKTTHAKIEFNLQSENNSESSYYVKDNGIGFDMNYADKLFTPFQRLHGKSFKGTGVGLATVERIIKRHRGKITVAARPNEGATFSFTLNNQC</sequence>
<dbReference type="PANTHER" id="PTHR42878:SF15">
    <property type="entry name" value="BACTERIOPHYTOCHROME"/>
    <property type="match status" value="1"/>
</dbReference>
<dbReference type="PROSITE" id="PS50109">
    <property type="entry name" value="HIS_KIN"/>
    <property type="match status" value="1"/>
</dbReference>
<dbReference type="SMART" id="SM00388">
    <property type="entry name" value="HisKA"/>
    <property type="match status" value="1"/>
</dbReference>
<keyword evidence="4" id="KW-0597">Phosphoprotein</keyword>
<dbReference type="SUPFAM" id="SSF55874">
    <property type="entry name" value="ATPase domain of HSP90 chaperone/DNA topoisomerase II/histidine kinase"/>
    <property type="match status" value="1"/>
</dbReference>
<dbReference type="Gene3D" id="1.10.287.130">
    <property type="match status" value="1"/>
</dbReference>
<dbReference type="InterPro" id="IPR036097">
    <property type="entry name" value="HisK_dim/P_sf"/>
</dbReference>
<feature type="transmembrane region" description="Helical" evidence="11">
    <location>
        <begin position="292"/>
        <end position="313"/>
    </location>
</feature>
<dbReference type="SUPFAM" id="SSF47384">
    <property type="entry name" value="Homodimeric domain of signal transducing histidine kinase"/>
    <property type="match status" value="1"/>
</dbReference>
<feature type="transmembrane region" description="Helical" evidence="11">
    <location>
        <begin position="12"/>
        <end position="30"/>
    </location>
</feature>
<dbReference type="Pfam" id="PF03924">
    <property type="entry name" value="CHASE"/>
    <property type="match status" value="1"/>
</dbReference>
<evidence type="ECO:0000256" key="8">
    <source>
        <dbReference type="ARBA" id="ARBA00022989"/>
    </source>
</evidence>
<dbReference type="Pfam" id="PF02518">
    <property type="entry name" value="HATPase_c"/>
    <property type="match status" value="1"/>
</dbReference>
<dbReference type="GO" id="GO:0030295">
    <property type="term" value="F:protein kinase activator activity"/>
    <property type="evidence" value="ECO:0007669"/>
    <property type="project" value="TreeGrafter"/>
</dbReference>
<dbReference type="InterPro" id="IPR003594">
    <property type="entry name" value="HATPase_dom"/>
</dbReference>
<proteinExistence type="predicted"/>
<feature type="domain" description="Histidine kinase" evidence="12">
    <location>
        <begin position="368"/>
        <end position="582"/>
    </location>
</feature>
<dbReference type="SMART" id="SM00387">
    <property type="entry name" value="HATPase_c"/>
    <property type="match status" value="1"/>
</dbReference>
<reference evidence="14" key="1">
    <citation type="submission" date="2018-06" db="EMBL/GenBank/DDBJ databases">
        <authorList>
            <person name="Zhirakovskaya E."/>
        </authorList>
    </citation>
    <scope>NUCLEOTIDE SEQUENCE</scope>
</reference>
<dbReference type="GO" id="GO:0007234">
    <property type="term" value="P:osmosensory signaling via phosphorelay pathway"/>
    <property type="evidence" value="ECO:0007669"/>
    <property type="project" value="TreeGrafter"/>
</dbReference>
<evidence type="ECO:0000256" key="7">
    <source>
        <dbReference type="ARBA" id="ARBA00022777"/>
    </source>
</evidence>
<dbReference type="PROSITE" id="PS50839">
    <property type="entry name" value="CHASE"/>
    <property type="match status" value="1"/>
</dbReference>
<keyword evidence="7 14" id="KW-0418">Kinase</keyword>
<evidence type="ECO:0000256" key="1">
    <source>
        <dbReference type="ARBA" id="ARBA00000085"/>
    </source>
</evidence>
<comment type="subcellular location">
    <subcellularLocation>
        <location evidence="2">Membrane</location>
    </subcellularLocation>
</comment>
<dbReference type="AlphaFoldDB" id="A0A3B1A8H5"/>
<evidence type="ECO:0000256" key="6">
    <source>
        <dbReference type="ARBA" id="ARBA00022692"/>
    </source>
</evidence>
<dbReference type="InterPro" id="IPR005467">
    <property type="entry name" value="His_kinase_dom"/>
</dbReference>
<dbReference type="PRINTS" id="PR00344">
    <property type="entry name" value="BCTRLSENSOR"/>
</dbReference>
<dbReference type="CDD" id="cd00082">
    <property type="entry name" value="HisKA"/>
    <property type="match status" value="1"/>
</dbReference>
<dbReference type="Pfam" id="PF00512">
    <property type="entry name" value="HisKA"/>
    <property type="match status" value="1"/>
</dbReference>
<dbReference type="GO" id="GO:0000156">
    <property type="term" value="F:phosphorelay response regulator activity"/>
    <property type="evidence" value="ECO:0007669"/>
    <property type="project" value="TreeGrafter"/>
</dbReference>
<dbReference type="EMBL" id="UOFS01000025">
    <property type="protein sequence ID" value="VAW96122.1"/>
    <property type="molecule type" value="Genomic_DNA"/>
</dbReference>
<keyword evidence="10" id="KW-0175">Coiled coil</keyword>
<keyword evidence="5 14" id="KW-0808">Transferase</keyword>
<keyword evidence="8 11" id="KW-1133">Transmembrane helix</keyword>
<evidence type="ECO:0000256" key="4">
    <source>
        <dbReference type="ARBA" id="ARBA00022553"/>
    </source>
</evidence>
<dbReference type="InterPro" id="IPR050351">
    <property type="entry name" value="BphY/WalK/GraS-like"/>
</dbReference>
<accession>A0A3B1A8H5</accession>
<evidence type="ECO:0000256" key="11">
    <source>
        <dbReference type="SAM" id="Phobius"/>
    </source>
</evidence>
<evidence type="ECO:0000256" key="5">
    <source>
        <dbReference type="ARBA" id="ARBA00022679"/>
    </source>
</evidence>
<evidence type="ECO:0000256" key="2">
    <source>
        <dbReference type="ARBA" id="ARBA00004370"/>
    </source>
</evidence>
<dbReference type="InterPro" id="IPR036890">
    <property type="entry name" value="HATPase_C_sf"/>
</dbReference>
<keyword evidence="9 11" id="KW-0472">Membrane</keyword>
<dbReference type="GO" id="GO:0000155">
    <property type="term" value="F:phosphorelay sensor kinase activity"/>
    <property type="evidence" value="ECO:0007669"/>
    <property type="project" value="InterPro"/>
</dbReference>
<dbReference type="InterPro" id="IPR004358">
    <property type="entry name" value="Sig_transdc_His_kin-like_C"/>
</dbReference>